<dbReference type="PANTHER" id="PTHR12526">
    <property type="entry name" value="GLYCOSYLTRANSFERASE"/>
    <property type="match status" value="1"/>
</dbReference>
<reference evidence="5 6" key="1">
    <citation type="submission" date="2023-12" db="EMBL/GenBank/DDBJ databases">
        <title>Phenotypic and Genomic Characterization of Methanothermobacter wolfeii Strain BSEL, a CO2-Capturing Archaeon with Minimal Nutrient Requirements.</title>
        <authorList>
            <person name="Ale Enriquez F."/>
            <person name="Ahring B.K."/>
        </authorList>
    </citation>
    <scope>NUCLEOTIDE SEQUENCE [LARGE SCALE GENOMIC DNA]</scope>
    <source>
        <strain evidence="5 6">BSEL-1</strain>
    </source>
</reference>
<dbReference type="Pfam" id="PF13439">
    <property type="entry name" value="Glyco_transf_4"/>
    <property type="match status" value="1"/>
</dbReference>
<accession>A0ABU8TWD9</accession>
<dbReference type="Pfam" id="PF00534">
    <property type="entry name" value="Glycos_transf_1"/>
    <property type="match status" value="1"/>
</dbReference>
<name>A0ABU8TWD9_METWO</name>
<dbReference type="EMBL" id="JAXUHJ010000014">
    <property type="protein sequence ID" value="MEJ8543365.1"/>
    <property type="molecule type" value="Genomic_DNA"/>
</dbReference>
<evidence type="ECO:0000313" key="6">
    <source>
        <dbReference type="Proteomes" id="UP001369247"/>
    </source>
</evidence>
<dbReference type="RefSeq" id="WP_340222530.1">
    <property type="nucleotide sequence ID" value="NZ_JAXUHJ010000014.1"/>
</dbReference>
<evidence type="ECO:0000259" key="4">
    <source>
        <dbReference type="Pfam" id="PF13439"/>
    </source>
</evidence>
<dbReference type="InterPro" id="IPR028098">
    <property type="entry name" value="Glyco_trans_4-like_N"/>
</dbReference>
<keyword evidence="6" id="KW-1185">Reference proteome</keyword>
<evidence type="ECO:0000313" key="5">
    <source>
        <dbReference type="EMBL" id="MEJ8543365.1"/>
    </source>
</evidence>
<organism evidence="5 6">
    <name type="scientific">Methanothermobacter wolfeii</name>
    <name type="common">Methanobacterium wolfei</name>
    <dbReference type="NCBI Taxonomy" id="145261"/>
    <lineage>
        <taxon>Archaea</taxon>
        <taxon>Methanobacteriati</taxon>
        <taxon>Methanobacteriota</taxon>
        <taxon>Methanomada group</taxon>
        <taxon>Methanobacteria</taxon>
        <taxon>Methanobacteriales</taxon>
        <taxon>Methanobacteriaceae</taxon>
        <taxon>Methanothermobacter</taxon>
    </lineage>
</organism>
<dbReference type="PANTHER" id="PTHR12526:SF629">
    <property type="entry name" value="TEICHURONIC ACID BIOSYNTHESIS GLYCOSYLTRANSFERASE TUAH-RELATED"/>
    <property type="match status" value="1"/>
</dbReference>
<dbReference type="Gene3D" id="3.40.50.2000">
    <property type="entry name" value="Glycogen Phosphorylase B"/>
    <property type="match status" value="2"/>
</dbReference>
<comment type="caution">
    <text evidence="5">The sequence shown here is derived from an EMBL/GenBank/DDBJ whole genome shotgun (WGS) entry which is preliminary data.</text>
</comment>
<dbReference type="Proteomes" id="UP001369247">
    <property type="component" value="Unassembled WGS sequence"/>
</dbReference>
<dbReference type="CDD" id="cd03794">
    <property type="entry name" value="GT4_WbuB-like"/>
    <property type="match status" value="1"/>
</dbReference>
<gene>
    <name evidence="5" type="ORF">U2150_07690</name>
</gene>
<feature type="domain" description="Glycosyltransferase subfamily 4-like N-terminal" evidence="4">
    <location>
        <begin position="27"/>
        <end position="170"/>
    </location>
</feature>
<sequence>MKILSVIVGSPREDSMWFRVKKQMDILSSLGHEVELCFYTRKRLRFKPPFRYSVIKASPFNVHLKHLLKVNYGDYDLLFCNLAMRPFICSLSKVQGIPMILDNHGDLVSEMELLFNLDPLKKLCYKMISFFDFRLSDRIICVSTSMIDDLKQRGVPEDKLYYVTNATDLDFFQPLNENRINKLKEELGLPDKLICGYIGAADKWQGVDSLIKTSKNYRDEDVFFLFVGFSKNKKRDHNSLFLPRVDLDLVKSYYGVSDILVLPRPSHKSTEVAAPTKFAEYAAMGKPILTTDVGDAARLVKKYKCGIVIEDNQPENIIEGINKFKSLSKDDIIKMGQNARKMAEKEFSLKKMKNDMKKVIDSL</sequence>
<dbReference type="SUPFAM" id="SSF53756">
    <property type="entry name" value="UDP-Glycosyltransferase/glycogen phosphorylase"/>
    <property type="match status" value="1"/>
</dbReference>
<dbReference type="InterPro" id="IPR001296">
    <property type="entry name" value="Glyco_trans_1"/>
</dbReference>
<feature type="domain" description="Glycosyl transferase family 1" evidence="3">
    <location>
        <begin position="182"/>
        <end position="342"/>
    </location>
</feature>
<keyword evidence="1" id="KW-0328">Glycosyltransferase</keyword>
<keyword evidence="2" id="KW-0808">Transferase</keyword>
<evidence type="ECO:0000256" key="1">
    <source>
        <dbReference type="ARBA" id="ARBA00022676"/>
    </source>
</evidence>
<protein>
    <submittedName>
        <fullName evidence="5">Glycosyltransferase family 4 protein</fullName>
    </submittedName>
</protein>
<evidence type="ECO:0000259" key="3">
    <source>
        <dbReference type="Pfam" id="PF00534"/>
    </source>
</evidence>
<evidence type="ECO:0000256" key="2">
    <source>
        <dbReference type="ARBA" id="ARBA00022679"/>
    </source>
</evidence>
<proteinExistence type="predicted"/>